<dbReference type="EMBL" id="CAJNDS010002079">
    <property type="protein sequence ID" value="CAE7310091.1"/>
    <property type="molecule type" value="Genomic_DNA"/>
</dbReference>
<dbReference type="OrthoDB" id="441076at2759"/>
<feature type="compositionally biased region" description="Basic and acidic residues" evidence="1">
    <location>
        <begin position="7"/>
        <end position="21"/>
    </location>
</feature>
<keyword evidence="3" id="KW-1185">Reference proteome</keyword>
<dbReference type="Proteomes" id="UP000604046">
    <property type="component" value="Unassembled WGS sequence"/>
</dbReference>
<dbReference type="SUPFAM" id="SSF56988">
    <property type="entry name" value="Anthrax protective antigen"/>
    <property type="match status" value="1"/>
</dbReference>
<evidence type="ECO:0000313" key="3">
    <source>
        <dbReference type="Proteomes" id="UP000604046"/>
    </source>
</evidence>
<dbReference type="AlphaFoldDB" id="A0A812NGQ8"/>
<accession>A0A812NGQ8</accession>
<evidence type="ECO:0000256" key="1">
    <source>
        <dbReference type="SAM" id="MobiDB-lite"/>
    </source>
</evidence>
<comment type="caution">
    <text evidence="2">The sequence shown here is derived from an EMBL/GenBank/DDBJ whole genome shotgun (WGS) entry which is preliminary data.</text>
</comment>
<protein>
    <submittedName>
        <fullName evidence="2">Uncharacterized protein</fullName>
    </submittedName>
</protein>
<reference evidence="2" key="1">
    <citation type="submission" date="2021-02" db="EMBL/GenBank/DDBJ databases">
        <authorList>
            <person name="Dougan E. K."/>
            <person name="Rhodes N."/>
            <person name="Thang M."/>
            <person name="Chan C."/>
        </authorList>
    </citation>
    <scope>NUCLEOTIDE SEQUENCE</scope>
</reference>
<feature type="region of interest" description="Disordered" evidence="1">
    <location>
        <begin position="1"/>
        <end position="21"/>
    </location>
</feature>
<name>A0A812NGQ8_9DINO</name>
<proteinExistence type="predicted"/>
<evidence type="ECO:0000313" key="2">
    <source>
        <dbReference type="EMBL" id="CAE7310091.1"/>
    </source>
</evidence>
<sequence length="90" mass="10079">MYLNGEKIVDNDGCHGERERSSGKQFLSAGAHYLVVDMCEKKGGEAFKMRYEGPDTDNKKKTIPASVLMHEPKARCQGLGFRVWGLGFRV</sequence>
<organism evidence="2 3">
    <name type="scientific">Symbiodinium natans</name>
    <dbReference type="NCBI Taxonomy" id="878477"/>
    <lineage>
        <taxon>Eukaryota</taxon>
        <taxon>Sar</taxon>
        <taxon>Alveolata</taxon>
        <taxon>Dinophyceae</taxon>
        <taxon>Suessiales</taxon>
        <taxon>Symbiodiniaceae</taxon>
        <taxon>Symbiodinium</taxon>
    </lineage>
</organism>
<gene>
    <name evidence="2" type="ORF">SNAT2548_LOCUS16287</name>
</gene>